<evidence type="ECO:0000256" key="1">
    <source>
        <dbReference type="SAM" id="MobiDB-lite"/>
    </source>
</evidence>
<organism evidence="2 3">
    <name type="scientific">Bos mutus</name>
    <name type="common">wild yak</name>
    <dbReference type="NCBI Taxonomy" id="72004"/>
    <lineage>
        <taxon>Eukaryota</taxon>
        <taxon>Metazoa</taxon>
        <taxon>Chordata</taxon>
        <taxon>Craniata</taxon>
        <taxon>Vertebrata</taxon>
        <taxon>Euteleostomi</taxon>
        <taxon>Mammalia</taxon>
        <taxon>Eutheria</taxon>
        <taxon>Laurasiatheria</taxon>
        <taxon>Artiodactyla</taxon>
        <taxon>Ruminantia</taxon>
        <taxon>Pecora</taxon>
        <taxon>Bovidae</taxon>
        <taxon>Bovinae</taxon>
        <taxon>Bos</taxon>
    </lineage>
</organism>
<dbReference type="Proteomes" id="UP000322234">
    <property type="component" value="Unassembled WGS sequence"/>
</dbReference>
<gene>
    <name evidence="2" type="ORF">E5288_WYG017900</name>
</gene>
<dbReference type="EMBL" id="VBQZ03000177">
    <property type="protein sequence ID" value="MXQ96949.1"/>
    <property type="molecule type" value="Genomic_DNA"/>
</dbReference>
<reference evidence="2" key="1">
    <citation type="submission" date="2019-10" db="EMBL/GenBank/DDBJ databases">
        <title>The sequence and de novo assembly of the wild yak genome.</title>
        <authorList>
            <person name="Liu Y."/>
        </authorList>
    </citation>
    <scope>NUCLEOTIDE SEQUENCE [LARGE SCALE GENOMIC DNA]</scope>
    <source>
        <strain evidence="2">WY2019</strain>
    </source>
</reference>
<proteinExistence type="predicted"/>
<protein>
    <submittedName>
        <fullName evidence="2">Uncharacterized protein</fullName>
    </submittedName>
</protein>
<feature type="region of interest" description="Disordered" evidence="1">
    <location>
        <begin position="95"/>
        <end position="126"/>
    </location>
</feature>
<dbReference type="AlphaFoldDB" id="A0A6B0S386"/>
<accession>A0A6B0S386</accession>
<name>A0A6B0S386_9CETA</name>
<evidence type="ECO:0000313" key="3">
    <source>
        <dbReference type="Proteomes" id="UP000322234"/>
    </source>
</evidence>
<feature type="region of interest" description="Disordered" evidence="1">
    <location>
        <begin position="1"/>
        <end position="48"/>
    </location>
</feature>
<evidence type="ECO:0000313" key="2">
    <source>
        <dbReference type="EMBL" id="MXQ96949.1"/>
    </source>
</evidence>
<comment type="caution">
    <text evidence="2">The sequence shown here is derived from an EMBL/GenBank/DDBJ whole genome shotgun (WGS) entry which is preliminary data.</text>
</comment>
<sequence length="207" mass="22231">MPGSQVPVSPAHLQWGLSRDQEKEIEVSSEEVSEESGKGEPQGWNLMDAADGRLEASLGPVWEARLGHSSSGSHVHGAVKMKAVLRTYSRCEGGPGSGRCSGSQGLRPQHSPGHVQREPPRGSGPAATSQYPLWCMIPETWLLKPGKQYGPCLLMAEHHRLPHLLVLVLARDAKNCGLCKLQAVGEERRKGSLLAAEQDAGNILGPE</sequence>
<keyword evidence="3" id="KW-1185">Reference proteome</keyword>